<evidence type="ECO:0000313" key="4">
    <source>
        <dbReference type="Proteomes" id="UP000244722"/>
    </source>
</evidence>
<dbReference type="Gene3D" id="1.20.1170.10">
    <property type="match status" value="1"/>
</dbReference>
<dbReference type="Pfam" id="PF08881">
    <property type="entry name" value="CVNH"/>
    <property type="match status" value="1"/>
</dbReference>
<feature type="domain" description="Cyanovirin-N" evidence="2">
    <location>
        <begin position="4"/>
        <end position="104"/>
    </location>
</feature>
<accession>A0A2T6ZHK5</accession>
<dbReference type="PANTHER" id="PTHR42076">
    <property type="entry name" value="CYANOVIRIN-N HOMOLOG"/>
    <property type="match status" value="1"/>
</dbReference>
<dbReference type="SMART" id="SM01111">
    <property type="entry name" value="CVNH"/>
    <property type="match status" value="1"/>
</dbReference>
<evidence type="ECO:0000313" key="3">
    <source>
        <dbReference type="EMBL" id="PUU74936.1"/>
    </source>
</evidence>
<dbReference type="Proteomes" id="UP000244722">
    <property type="component" value="Unassembled WGS sequence"/>
</dbReference>
<feature type="coiled-coil region" evidence="1">
    <location>
        <begin position="323"/>
        <end position="423"/>
    </location>
</feature>
<dbReference type="PANTHER" id="PTHR42076:SF1">
    <property type="entry name" value="CYANOVIRIN-N DOMAIN-CONTAINING PROTEIN"/>
    <property type="match status" value="1"/>
</dbReference>
<keyword evidence="1" id="KW-0175">Coiled coil</keyword>
<dbReference type="SUPFAM" id="SSF58100">
    <property type="entry name" value="Bacterial hemolysins"/>
    <property type="match status" value="1"/>
</dbReference>
<evidence type="ECO:0000259" key="2">
    <source>
        <dbReference type="SMART" id="SM01111"/>
    </source>
</evidence>
<dbReference type="EMBL" id="NESQ01000259">
    <property type="protein sequence ID" value="PUU74936.1"/>
    <property type="molecule type" value="Genomic_DNA"/>
</dbReference>
<protein>
    <recommendedName>
        <fullName evidence="2">Cyanovirin-N domain-containing protein</fullName>
    </recommendedName>
</protein>
<dbReference type="STRING" id="42251.A0A2T6ZHK5"/>
<name>A0A2T6ZHK5_TUBBO</name>
<proteinExistence type="predicted"/>
<organism evidence="3 4">
    <name type="scientific">Tuber borchii</name>
    <name type="common">White truffle</name>
    <dbReference type="NCBI Taxonomy" id="42251"/>
    <lineage>
        <taxon>Eukaryota</taxon>
        <taxon>Fungi</taxon>
        <taxon>Dikarya</taxon>
        <taxon>Ascomycota</taxon>
        <taxon>Pezizomycotina</taxon>
        <taxon>Pezizomycetes</taxon>
        <taxon>Pezizales</taxon>
        <taxon>Tuberaceae</taxon>
        <taxon>Tuber</taxon>
    </lineage>
</organism>
<comment type="caution">
    <text evidence="3">The sequence shown here is derived from an EMBL/GenBank/DDBJ whole genome shotgun (WGS) entry which is preliminary data.</text>
</comment>
<sequence length="485" mass="53198">MAMSYHKSSVYISLSGNQVLSALCRTCDGEWIRSTIDLNTVLGNRDGRFEWGGAKFSQTAKHVTLKDNRTLSAYLKRKDGSWSEKPIEVNLTEHITNHDGALRNCQHAPEQPGQEPSTAPNFLERLDAVSGLLRTQQIAAKNSGFELDFINTSNNRLMLEEMEVAFLRLRKLMGVISGEFDQGDQEEEDSEAGRRKRAEAEAAVRPMIKAFEKVRGAGDKSLAAVSRICGVTAEYETTNLPILRRDVESLREAIDLQVKAVQASLETLQESVATCTAEVESTQQALGNAKSTGDKAHSMETLIKHAGWILLPIGLGMTVPLTATPLADKIAAAEEKLKELTAQQAEKQQELDNVKLKESESSLALRACEDLMAQFAALETDVLRLKTKAELAREGITSSLTTAKTLESLAREMEDKASMLEYKVSKKDYAAHIVRVLDEALPGFAVVGNVSEVLTELLAGDDARGSVKELNLEIEAVKRKLEVVA</sequence>
<dbReference type="OrthoDB" id="2441380at2759"/>
<evidence type="ECO:0000256" key="1">
    <source>
        <dbReference type="SAM" id="Coils"/>
    </source>
</evidence>
<dbReference type="AlphaFoldDB" id="A0A2T6ZHK5"/>
<dbReference type="SUPFAM" id="SSF51322">
    <property type="entry name" value="Cyanovirin-N"/>
    <property type="match status" value="1"/>
</dbReference>
<reference evidence="3 4" key="1">
    <citation type="submission" date="2017-04" db="EMBL/GenBank/DDBJ databases">
        <title>Draft genome sequence of Tuber borchii Vittad., a whitish edible truffle.</title>
        <authorList>
            <consortium name="DOE Joint Genome Institute"/>
            <person name="Murat C."/>
            <person name="Kuo A."/>
            <person name="Barry K.W."/>
            <person name="Clum A."/>
            <person name="Dockter R.B."/>
            <person name="Fauchery L."/>
            <person name="Iotti M."/>
            <person name="Kohler A."/>
            <person name="Labutti K."/>
            <person name="Lindquist E.A."/>
            <person name="Lipzen A."/>
            <person name="Ohm R.A."/>
            <person name="Wang M."/>
            <person name="Grigoriev I.V."/>
            <person name="Zambonelli A."/>
            <person name="Martin F.M."/>
        </authorList>
    </citation>
    <scope>NUCLEOTIDE SEQUENCE [LARGE SCALE GENOMIC DNA]</scope>
    <source>
        <strain evidence="3 4">Tbo3840</strain>
    </source>
</reference>
<dbReference type="InterPro" id="IPR036673">
    <property type="entry name" value="Cyanovirin-N_sf"/>
</dbReference>
<dbReference type="InterPro" id="IPR011058">
    <property type="entry name" value="Cyanovirin-N"/>
</dbReference>
<dbReference type="Gene3D" id="2.30.60.10">
    <property type="entry name" value="Cyanovirin-N"/>
    <property type="match status" value="1"/>
</dbReference>
<gene>
    <name evidence="3" type="ORF">B9Z19DRAFT_1132193</name>
</gene>
<keyword evidence="4" id="KW-1185">Reference proteome</keyword>